<dbReference type="EMBL" id="OU898277">
    <property type="protein sequence ID" value="CAG9829193.1"/>
    <property type="molecule type" value="Genomic_DNA"/>
</dbReference>
<dbReference type="AlphaFoldDB" id="A0A9N9SRW1"/>
<gene>
    <name evidence="1" type="ORF">DIABBA_LOCUS3040</name>
</gene>
<evidence type="ECO:0000313" key="2">
    <source>
        <dbReference type="Proteomes" id="UP001153709"/>
    </source>
</evidence>
<dbReference type="OrthoDB" id="6775068at2759"/>
<proteinExistence type="predicted"/>
<keyword evidence="2" id="KW-1185">Reference proteome</keyword>
<evidence type="ECO:0000313" key="1">
    <source>
        <dbReference type="EMBL" id="CAG9829193.1"/>
    </source>
</evidence>
<name>A0A9N9SRW1_DIABA</name>
<protein>
    <submittedName>
        <fullName evidence="1">Uncharacterized protein</fullName>
    </submittedName>
</protein>
<sequence>MNINTHRNSKQIKTFYENIKRKIKKKQAVEKVEKYKTGGGPEQTATILLPESTNNDQDVVPIEEKEIEYLDDTEMFMTNSTEYQNCSEMVHSVSELQTTHDLVSVQDTPGPSKMITQKEKKSASKRKLSDLYDDISSLTATKKNKIKQKEDYIKDQNKNKENIIKIEKEIKDQKLKNDKILFELDEEIKKGALEVVKLEKKIKQVELATKLEEYKLRFGKEYNV</sequence>
<dbReference type="Proteomes" id="UP001153709">
    <property type="component" value="Chromosome 2"/>
</dbReference>
<organism evidence="1 2">
    <name type="scientific">Diabrotica balteata</name>
    <name type="common">Banded cucumber beetle</name>
    <dbReference type="NCBI Taxonomy" id="107213"/>
    <lineage>
        <taxon>Eukaryota</taxon>
        <taxon>Metazoa</taxon>
        <taxon>Ecdysozoa</taxon>
        <taxon>Arthropoda</taxon>
        <taxon>Hexapoda</taxon>
        <taxon>Insecta</taxon>
        <taxon>Pterygota</taxon>
        <taxon>Neoptera</taxon>
        <taxon>Endopterygota</taxon>
        <taxon>Coleoptera</taxon>
        <taxon>Polyphaga</taxon>
        <taxon>Cucujiformia</taxon>
        <taxon>Chrysomeloidea</taxon>
        <taxon>Chrysomelidae</taxon>
        <taxon>Galerucinae</taxon>
        <taxon>Diabroticina</taxon>
        <taxon>Diabroticites</taxon>
        <taxon>Diabrotica</taxon>
    </lineage>
</organism>
<accession>A0A9N9SRW1</accession>
<reference evidence="1" key="1">
    <citation type="submission" date="2022-01" db="EMBL/GenBank/DDBJ databases">
        <authorList>
            <person name="King R."/>
        </authorList>
    </citation>
    <scope>NUCLEOTIDE SEQUENCE</scope>
</reference>